<sequence>MSTSTFKHMDDGKEGRFIVEVDGKEAGYIKYKWLENGNINANGTLVHDEYRDHRLGMPLFDKLIEFATEKGIKIYPTCPFVVKVFSRRPDLHHLLTDDYVRPA</sequence>
<dbReference type="SUPFAM" id="SSF55729">
    <property type="entry name" value="Acyl-CoA N-acyltransferases (Nat)"/>
    <property type="match status" value="1"/>
</dbReference>
<name>A0A8J6PGP4_9FLAO</name>
<keyword evidence="3" id="KW-1185">Reference proteome</keyword>
<accession>A0A8J6PGP4</accession>
<evidence type="ECO:0000313" key="3">
    <source>
        <dbReference type="Proteomes" id="UP000652681"/>
    </source>
</evidence>
<dbReference type="AlphaFoldDB" id="A0A8J6PGP4"/>
<dbReference type="Pfam" id="PF14542">
    <property type="entry name" value="Acetyltransf_CG"/>
    <property type="match status" value="1"/>
</dbReference>
<evidence type="ECO:0000259" key="1">
    <source>
        <dbReference type="PROSITE" id="PS51729"/>
    </source>
</evidence>
<dbReference type="InterPro" id="IPR016181">
    <property type="entry name" value="Acyl_CoA_acyltransferase"/>
</dbReference>
<proteinExistence type="predicted"/>
<protein>
    <submittedName>
        <fullName evidence="2">N-acetyltransferase</fullName>
    </submittedName>
</protein>
<dbReference type="Gene3D" id="3.40.630.30">
    <property type="match status" value="1"/>
</dbReference>
<dbReference type="InterPro" id="IPR031165">
    <property type="entry name" value="GNAT_YJDJ"/>
</dbReference>
<dbReference type="PROSITE" id="PS51729">
    <property type="entry name" value="GNAT_YJDJ"/>
    <property type="match status" value="1"/>
</dbReference>
<gene>
    <name evidence="2" type="ORF">H9Y05_02700</name>
</gene>
<dbReference type="EMBL" id="JACVEL010000001">
    <property type="protein sequence ID" value="MBC9811376.1"/>
    <property type="molecule type" value="Genomic_DNA"/>
</dbReference>
<reference evidence="2" key="1">
    <citation type="submission" date="2020-09" db="EMBL/GenBank/DDBJ databases">
        <title>Taishania pollutisoli gen. nov., sp. nov., Isolated from Tetrabromobisphenol A-Contaminated Soil.</title>
        <authorList>
            <person name="Chen Q."/>
        </authorList>
    </citation>
    <scope>NUCLEOTIDE SEQUENCE</scope>
    <source>
        <strain evidence="2">CZZ-1</strain>
    </source>
</reference>
<comment type="caution">
    <text evidence="2">The sequence shown here is derived from an EMBL/GenBank/DDBJ whole genome shotgun (WGS) entry which is preliminary data.</text>
</comment>
<organism evidence="2 3">
    <name type="scientific">Taishania pollutisoli</name>
    <dbReference type="NCBI Taxonomy" id="2766479"/>
    <lineage>
        <taxon>Bacteria</taxon>
        <taxon>Pseudomonadati</taxon>
        <taxon>Bacteroidota</taxon>
        <taxon>Flavobacteriia</taxon>
        <taxon>Flavobacteriales</taxon>
        <taxon>Crocinitomicaceae</taxon>
        <taxon>Taishania</taxon>
    </lineage>
</organism>
<feature type="domain" description="N-acetyltransferase" evidence="1">
    <location>
        <begin position="9"/>
        <end position="96"/>
    </location>
</feature>
<evidence type="ECO:0000313" key="2">
    <source>
        <dbReference type="EMBL" id="MBC9811376.1"/>
    </source>
</evidence>
<dbReference type="Proteomes" id="UP000652681">
    <property type="component" value="Unassembled WGS sequence"/>
</dbReference>
<dbReference type="RefSeq" id="WP_216713425.1">
    <property type="nucleotide sequence ID" value="NZ_JACVEL010000001.1"/>
</dbReference>